<evidence type="ECO:0000313" key="4">
    <source>
        <dbReference type="Proteomes" id="UP000016462"/>
    </source>
</evidence>
<dbReference type="InterPro" id="IPR020568">
    <property type="entry name" value="Ribosomal_Su5_D2-typ_SF"/>
</dbReference>
<dbReference type="OrthoDB" id="9813771at2"/>
<dbReference type="RefSeq" id="WP_021011695.1">
    <property type="nucleotide sequence ID" value="NZ_ASHR01000041.1"/>
</dbReference>
<dbReference type="SUPFAM" id="SSF54211">
    <property type="entry name" value="Ribosomal protein S5 domain 2-like"/>
    <property type="match status" value="1"/>
</dbReference>
<dbReference type="PROSITE" id="PS00910">
    <property type="entry name" value="UPF0029"/>
    <property type="match status" value="1"/>
</dbReference>
<dbReference type="InterPro" id="IPR001498">
    <property type="entry name" value="Impact_N"/>
</dbReference>
<dbReference type="PANTHER" id="PTHR16301">
    <property type="entry name" value="IMPACT-RELATED"/>
    <property type="match status" value="1"/>
</dbReference>
<protein>
    <recommendedName>
        <fullName evidence="2">Impact N-terminal domain-containing protein</fullName>
    </recommendedName>
</protein>
<dbReference type="InterPro" id="IPR023582">
    <property type="entry name" value="Impact"/>
</dbReference>
<dbReference type="Proteomes" id="UP000016462">
    <property type="component" value="Unassembled WGS sequence"/>
</dbReference>
<gene>
    <name evidence="3" type="ORF">L332_01120</name>
</gene>
<evidence type="ECO:0000256" key="1">
    <source>
        <dbReference type="ARBA" id="ARBA00007665"/>
    </source>
</evidence>
<dbReference type="InterPro" id="IPR036956">
    <property type="entry name" value="Impact_N_sf"/>
</dbReference>
<dbReference type="GO" id="GO:0005737">
    <property type="term" value="C:cytoplasm"/>
    <property type="evidence" value="ECO:0007669"/>
    <property type="project" value="TreeGrafter"/>
</dbReference>
<dbReference type="EMBL" id="ASHR01000041">
    <property type="protein sequence ID" value="ERG63059.1"/>
    <property type="molecule type" value="Genomic_DNA"/>
</dbReference>
<comment type="caution">
    <text evidence="3">The sequence shown here is derived from an EMBL/GenBank/DDBJ whole genome shotgun (WGS) entry which is preliminary data.</text>
</comment>
<dbReference type="PANTHER" id="PTHR16301:SF20">
    <property type="entry name" value="IMPACT FAMILY MEMBER YIGZ"/>
    <property type="match status" value="1"/>
</dbReference>
<dbReference type="Gene3D" id="3.30.230.30">
    <property type="entry name" value="Impact, N-terminal domain"/>
    <property type="match status" value="1"/>
</dbReference>
<evidence type="ECO:0000259" key="2">
    <source>
        <dbReference type="Pfam" id="PF01205"/>
    </source>
</evidence>
<dbReference type="InterPro" id="IPR020569">
    <property type="entry name" value="UPF0029_Impact_CS"/>
</dbReference>
<accession>U1LL72</accession>
<name>U1LL72_9MICO</name>
<dbReference type="GO" id="GO:0006446">
    <property type="term" value="P:regulation of translational initiation"/>
    <property type="evidence" value="ECO:0007669"/>
    <property type="project" value="TreeGrafter"/>
</dbReference>
<proteinExistence type="inferred from homology"/>
<dbReference type="Pfam" id="PF01205">
    <property type="entry name" value="Impact_N"/>
    <property type="match status" value="1"/>
</dbReference>
<comment type="similarity">
    <text evidence="1">Belongs to the IMPACT family.</text>
</comment>
<dbReference type="AlphaFoldDB" id="U1LL72"/>
<sequence length="205" mass="21192">MLLPTIARGASAEVEISRSRFIATAHRIASLDELAPLVRDARRAHPDSRHVCSAAIVGAHGESSRSNDDGEPAGTAGSPILSAIAGRGLTDVAVLVVRWFGGVKLGTGGLVRAYGGIAADALDVAGRLERVAATELVARLPHADAPRLEHAIRAAGHEPTIDYEATDARLAIVVEDARRAEADALLAQLGIAAEATGTRVLEVPA</sequence>
<organism evidence="3 4">
    <name type="scientific">Agrococcus pavilionensis RW1</name>
    <dbReference type="NCBI Taxonomy" id="1330458"/>
    <lineage>
        <taxon>Bacteria</taxon>
        <taxon>Bacillati</taxon>
        <taxon>Actinomycetota</taxon>
        <taxon>Actinomycetes</taxon>
        <taxon>Micrococcales</taxon>
        <taxon>Microbacteriaceae</taxon>
        <taxon>Agrococcus</taxon>
    </lineage>
</organism>
<keyword evidence="4" id="KW-1185">Reference proteome</keyword>
<reference evidence="3 4" key="1">
    <citation type="journal article" date="2013" name="Genome Announc.">
        <title>First draft genome sequence from a member of the genus agrococcus, isolated from modern microbialites.</title>
        <authorList>
            <person name="White R.A.III."/>
            <person name="Grassa C.J."/>
            <person name="Suttle C.A."/>
        </authorList>
    </citation>
    <scope>NUCLEOTIDE SEQUENCE [LARGE SCALE GENOMIC DNA]</scope>
    <source>
        <strain evidence="3 4">RW1</strain>
    </source>
</reference>
<feature type="domain" description="Impact N-terminal" evidence="2">
    <location>
        <begin position="18"/>
        <end position="122"/>
    </location>
</feature>
<evidence type="ECO:0000313" key="3">
    <source>
        <dbReference type="EMBL" id="ERG63059.1"/>
    </source>
</evidence>